<organism evidence="1 2">
    <name type="scientific">Aphanizomenon flos-aquae LD13</name>
    <dbReference type="NCBI Taxonomy" id="1710894"/>
    <lineage>
        <taxon>Bacteria</taxon>
        <taxon>Bacillati</taxon>
        <taxon>Cyanobacteriota</taxon>
        <taxon>Cyanophyceae</taxon>
        <taxon>Nostocales</taxon>
        <taxon>Aphanizomenonaceae</taxon>
        <taxon>Aphanizomenon</taxon>
    </lineage>
</organism>
<dbReference type="Proteomes" id="UP000092382">
    <property type="component" value="Unassembled WGS sequence"/>
</dbReference>
<evidence type="ECO:0000313" key="2">
    <source>
        <dbReference type="Proteomes" id="UP000092382"/>
    </source>
</evidence>
<evidence type="ECO:0008006" key="3">
    <source>
        <dbReference type="Google" id="ProtNLM"/>
    </source>
</evidence>
<accession>A0A1B7VQY6</accession>
<dbReference type="EMBL" id="LJOY01000058">
    <property type="protein sequence ID" value="OBQ23201.1"/>
    <property type="molecule type" value="Genomic_DNA"/>
</dbReference>
<evidence type="ECO:0000313" key="1">
    <source>
        <dbReference type="EMBL" id="OBQ23201.1"/>
    </source>
</evidence>
<comment type="caution">
    <text evidence="1">The sequence shown here is derived from an EMBL/GenBank/DDBJ whole genome shotgun (WGS) entry which is preliminary data.</text>
</comment>
<reference evidence="1 2" key="1">
    <citation type="submission" date="2015-09" db="EMBL/GenBank/DDBJ databases">
        <title>Whole genome shotgun sequence assembly of Aphanizomenon flos-aquae UKL13.</title>
        <authorList>
            <person name="Driscoll C."/>
        </authorList>
    </citation>
    <scope>NUCLEOTIDE SEQUENCE [LARGE SCALE GENOMIC DNA]</scope>
    <source>
        <strain evidence="1">MDT13</strain>
    </source>
</reference>
<dbReference type="PATRIC" id="fig|1710894.3.peg.1490"/>
<dbReference type="STRING" id="1803587.GCA_001593825_00488"/>
<gene>
    <name evidence="1" type="ORF">AN481_15065</name>
</gene>
<protein>
    <recommendedName>
        <fullName evidence="3">Restriction endonuclease</fullName>
    </recommendedName>
</protein>
<proteinExistence type="predicted"/>
<name>A0A1B7VQY6_APHFL</name>
<sequence>MSDNLIDIVKLAIKQDFHLVADDLTLLIEEKQPDAKCKFVEIKLEQSIDYFGFSLHKDKGKGNNDPVYPFFNPQYEGICSKDDGILFLQKSNKVYVLLIEMKSTNTKGYLKQLKAAKSFVEFVLQRIKIFNDQINTEVEFRGLLFSCRRIPNEGESKKQESKKQEITKQKLTFKDRNGLLVSENPGNNTYYIQQFLEKID</sequence>
<dbReference type="AlphaFoldDB" id="A0A1B7VQY6"/>